<dbReference type="PANTHER" id="PTHR13929">
    <property type="entry name" value="1,4-DIHYDROXY-2-NAPHTHOATE OCTAPRENYLTRANSFERASE"/>
    <property type="match status" value="1"/>
</dbReference>
<dbReference type="AlphaFoldDB" id="A0A2R6A866"/>
<keyword evidence="5 8" id="KW-0812">Transmembrane</keyword>
<accession>A0A2R6A866</accession>
<dbReference type="InterPro" id="IPR000537">
    <property type="entry name" value="UbiA_prenyltransferase"/>
</dbReference>
<dbReference type="GO" id="GO:0004659">
    <property type="term" value="F:prenyltransferase activity"/>
    <property type="evidence" value="ECO:0007669"/>
    <property type="project" value="InterPro"/>
</dbReference>
<dbReference type="Pfam" id="PF01040">
    <property type="entry name" value="UbiA"/>
    <property type="match status" value="1"/>
</dbReference>
<dbReference type="GO" id="GO:0042371">
    <property type="term" value="P:vitamin K biosynthetic process"/>
    <property type="evidence" value="ECO:0007669"/>
    <property type="project" value="TreeGrafter"/>
</dbReference>
<name>A0A2R6A866_9ARCH</name>
<dbReference type="GO" id="GO:0005886">
    <property type="term" value="C:plasma membrane"/>
    <property type="evidence" value="ECO:0007669"/>
    <property type="project" value="UniProtKB-SubCell"/>
</dbReference>
<comment type="pathway">
    <text evidence="2">Quinol/quinone metabolism; menaquinone biosynthesis.</text>
</comment>
<dbReference type="PANTHER" id="PTHR13929:SF0">
    <property type="entry name" value="UBIA PRENYLTRANSFERASE DOMAIN-CONTAINING PROTEIN 1"/>
    <property type="match status" value="1"/>
</dbReference>
<feature type="transmembrane region" description="Helical" evidence="8">
    <location>
        <begin position="258"/>
        <end position="277"/>
    </location>
</feature>
<dbReference type="EMBL" id="NEXC01000060">
    <property type="protein sequence ID" value="PSN82652.1"/>
    <property type="molecule type" value="Genomic_DNA"/>
</dbReference>
<reference evidence="9 10" key="1">
    <citation type="submission" date="2017-04" db="EMBL/GenBank/DDBJ databases">
        <title>Novel microbial lineages endemic to geothermal iron-oxide mats fill important gaps in the evolutionary history of Archaea.</title>
        <authorList>
            <person name="Jay Z.J."/>
            <person name="Beam J.P."/>
            <person name="Dlakic M."/>
            <person name="Rusch D.B."/>
            <person name="Kozubal M.A."/>
            <person name="Inskeep W.P."/>
        </authorList>
    </citation>
    <scope>NUCLEOTIDE SEQUENCE [LARGE SCALE GENOMIC DNA]</scope>
    <source>
        <strain evidence="9">OSP_D</strain>
    </source>
</reference>
<feature type="transmembrane region" description="Helical" evidence="8">
    <location>
        <begin position="138"/>
        <end position="155"/>
    </location>
</feature>
<feature type="transmembrane region" description="Helical" evidence="8">
    <location>
        <begin position="232"/>
        <end position="252"/>
    </location>
</feature>
<dbReference type="GO" id="GO:0009234">
    <property type="term" value="P:menaquinone biosynthetic process"/>
    <property type="evidence" value="ECO:0007669"/>
    <property type="project" value="UniProtKB-UniPathway"/>
</dbReference>
<proteinExistence type="predicted"/>
<dbReference type="Proteomes" id="UP000240880">
    <property type="component" value="Unassembled WGS sequence"/>
</dbReference>
<comment type="subcellular location">
    <subcellularLocation>
        <location evidence="1">Cell membrane</location>
        <topology evidence="1">Multi-pass membrane protein</topology>
    </subcellularLocation>
</comment>
<organism evidence="9 10">
    <name type="scientific">Candidatus Marsarchaeota G1 archaeon OSP_D</name>
    <dbReference type="NCBI Taxonomy" id="1978155"/>
    <lineage>
        <taxon>Archaea</taxon>
        <taxon>Candidatus Marsarchaeota</taxon>
        <taxon>Candidatus Marsarchaeota group 1</taxon>
    </lineage>
</organism>
<evidence type="ECO:0000256" key="5">
    <source>
        <dbReference type="ARBA" id="ARBA00022692"/>
    </source>
</evidence>
<evidence type="ECO:0000256" key="2">
    <source>
        <dbReference type="ARBA" id="ARBA00004863"/>
    </source>
</evidence>
<feature type="transmembrane region" description="Helical" evidence="8">
    <location>
        <begin position="57"/>
        <end position="76"/>
    </location>
</feature>
<evidence type="ECO:0000313" key="10">
    <source>
        <dbReference type="Proteomes" id="UP000240880"/>
    </source>
</evidence>
<feature type="transmembrane region" description="Helical" evidence="8">
    <location>
        <begin position="190"/>
        <end position="212"/>
    </location>
</feature>
<dbReference type="Gene3D" id="1.20.120.1780">
    <property type="entry name" value="UbiA prenyltransferase"/>
    <property type="match status" value="1"/>
</dbReference>
<gene>
    <name evidence="9" type="ORF">B9Q01_07415</name>
</gene>
<keyword evidence="6 8" id="KW-1133">Transmembrane helix</keyword>
<keyword evidence="3" id="KW-0474">Menaquinone biosynthesis</keyword>
<dbReference type="CDD" id="cd13962">
    <property type="entry name" value="PT_UbiA_UBIAD1"/>
    <property type="match status" value="1"/>
</dbReference>
<evidence type="ECO:0008006" key="11">
    <source>
        <dbReference type="Google" id="ProtNLM"/>
    </source>
</evidence>
<sequence>MNFERVRKLKSCVPLVSGKVSIKNWLKAVRYQYLPASVIPAFTGIALAYRAGHFNAFYALLTVFGVALAHMSADLFNDYYDYVKGTDLLSKNRGLSGGSGVLVEGLLSPKEVKRAGYLLLGFAAVVGLYLTLLRGLPVLLLTLLGGVSIYLYTSVLQRVGLGELTLALERVATVAGSFYVQALFVTSATIFSGLSLGVLSIYMVYYAAFPDYDADKTTGKKTLVVLLGKERALKITPLFPLVSYFFVFLGVLLNALPLYALFTLCVLPLAILSVLSAKKGQVSQGLRQTAIFTRVFGVVLTLSVL</sequence>
<evidence type="ECO:0000256" key="6">
    <source>
        <dbReference type="ARBA" id="ARBA00022989"/>
    </source>
</evidence>
<evidence type="ECO:0000256" key="1">
    <source>
        <dbReference type="ARBA" id="ARBA00004651"/>
    </source>
</evidence>
<evidence type="ECO:0000256" key="3">
    <source>
        <dbReference type="ARBA" id="ARBA00022428"/>
    </source>
</evidence>
<dbReference type="UniPathway" id="UPA00079"/>
<protein>
    <recommendedName>
        <fullName evidence="11">1,4-dihydroxy-2-naphthoate prenyltransferase</fullName>
    </recommendedName>
</protein>
<dbReference type="PIRSF" id="PIRSF005355">
    <property type="entry name" value="UBIAD1"/>
    <property type="match status" value="1"/>
</dbReference>
<evidence type="ECO:0000256" key="8">
    <source>
        <dbReference type="SAM" id="Phobius"/>
    </source>
</evidence>
<dbReference type="InterPro" id="IPR026046">
    <property type="entry name" value="UBIAD1"/>
</dbReference>
<dbReference type="InterPro" id="IPR044878">
    <property type="entry name" value="UbiA_sf"/>
</dbReference>
<comment type="caution">
    <text evidence="9">The sequence shown here is derived from an EMBL/GenBank/DDBJ whole genome shotgun (WGS) entry which is preliminary data.</text>
</comment>
<keyword evidence="4" id="KW-0808">Transferase</keyword>
<evidence type="ECO:0000256" key="7">
    <source>
        <dbReference type="ARBA" id="ARBA00023136"/>
    </source>
</evidence>
<feature type="transmembrane region" description="Helical" evidence="8">
    <location>
        <begin position="115"/>
        <end position="132"/>
    </location>
</feature>
<keyword evidence="7 8" id="KW-0472">Membrane</keyword>
<dbReference type="Gene3D" id="1.10.357.140">
    <property type="entry name" value="UbiA prenyltransferase"/>
    <property type="match status" value="1"/>
</dbReference>
<evidence type="ECO:0000313" key="9">
    <source>
        <dbReference type="EMBL" id="PSN82652.1"/>
    </source>
</evidence>
<evidence type="ECO:0000256" key="4">
    <source>
        <dbReference type="ARBA" id="ARBA00022679"/>
    </source>
</evidence>